<dbReference type="SUPFAM" id="SSF47226">
    <property type="entry name" value="Histidine-containing phosphotransfer domain, HPT domain"/>
    <property type="match status" value="1"/>
</dbReference>
<feature type="domain" description="HPt" evidence="3">
    <location>
        <begin position="8"/>
        <end position="96"/>
    </location>
</feature>
<accession>A0A365U7L5</accession>
<proteinExistence type="predicted"/>
<evidence type="ECO:0000256" key="1">
    <source>
        <dbReference type="ARBA" id="ARBA00023012"/>
    </source>
</evidence>
<dbReference type="OrthoDB" id="7867809at2"/>
<comment type="caution">
    <text evidence="4">The sequence shown here is derived from an EMBL/GenBank/DDBJ whole genome shotgun (WGS) entry which is preliminary data.</text>
</comment>
<dbReference type="InterPro" id="IPR008207">
    <property type="entry name" value="Sig_transdc_His_kin_Hpt_dom"/>
</dbReference>
<dbReference type="GO" id="GO:0004672">
    <property type="term" value="F:protein kinase activity"/>
    <property type="evidence" value="ECO:0007669"/>
    <property type="project" value="UniProtKB-ARBA"/>
</dbReference>
<dbReference type="InterPro" id="IPR036641">
    <property type="entry name" value="HPT_dom_sf"/>
</dbReference>
<sequence length="96" mass="10367">MIDWTCVSDLREEVGDEDFQEVISLFVDEVESALAGLDPAAPASEDLHFLKGSALNLGFTALARRCAPPADAEDLRACFAESKAVFLAELPRRLAA</sequence>
<protein>
    <recommendedName>
        <fullName evidence="3">HPt domain-containing protein</fullName>
    </recommendedName>
</protein>
<keyword evidence="5" id="KW-1185">Reference proteome</keyword>
<dbReference type="Proteomes" id="UP000253370">
    <property type="component" value="Unassembled WGS sequence"/>
</dbReference>
<dbReference type="AlphaFoldDB" id="A0A365U7L5"/>
<feature type="modified residue" description="Phosphohistidine" evidence="2">
    <location>
        <position position="48"/>
    </location>
</feature>
<organism evidence="4 5">
    <name type="scientific">Rhodosalinus halophilus</name>
    <dbReference type="NCBI Taxonomy" id="2259333"/>
    <lineage>
        <taxon>Bacteria</taxon>
        <taxon>Pseudomonadati</taxon>
        <taxon>Pseudomonadota</taxon>
        <taxon>Alphaproteobacteria</taxon>
        <taxon>Rhodobacterales</taxon>
        <taxon>Paracoccaceae</taxon>
        <taxon>Rhodosalinus</taxon>
    </lineage>
</organism>
<evidence type="ECO:0000313" key="4">
    <source>
        <dbReference type="EMBL" id="RBI84658.1"/>
    </source>
</evidence>
<dbReference type="EMBL" id="QNTQ01000010">
    <property type="protein sequence ID" value="RBI84658.1"/>
    <property type="molecule type" value="Genomic_DNA"/>
</dbReference>
<dbReference type="PROSITE" id="PS50894">
    <property type="entry name" value="HPT"/>
    <property type="match status" value="1"/>
</dbReference>
<dbReference type="Gene3D" id="1.20.120.160">
    <property type="entry name" value="HPT domain"/>
    <property type="match status" value="1"/>
</dbReference>
<evidence type="ECO:0000259" key="3">
    <source>
        <dbReference type="PROSITE" id="PS50894"/>
    </source>
</evidence>
<keyword evidence="2" id="KW-0597">Phosphoprotein</keyword>
<evidence type="ECO:0000313" key="5">
    <source>
        <dbReference type="Proteomes" id="UP000253370"/>
    </source>
</evidence>
<gene>
    <name evidence="4" type="ORF">DRV85_11945</name>
</gene>
<name>A0A365U7L5_9RHOB</name>
<reference evidence="4 5" key="1">
    <citation type="submission" date="2018-07" db="EMBL/GenBank/DDBJ databases">
        <title>Rhodosalinus sp. strain E84T genomic sequence and assembly.</title>
        <authorList>
            <person name="Liu Z.-W."/>
            <person name="Lu D.-C."/>
        </authorList>
    </citation>
    <scope>NUCLEOTIDE SEQUENCE [LARGE SCALE GENOMIC DNA]</scope>
    <source>
        <strain evidence="4 5">E84</strain>
    </source>
</reference>
<dbReference type="GO" id="GO:0000160">
    <property type="term" value="P:phosphorelay signal transduction system"/>
    <property type="evidence" value="ECO:0007669"/>
    <property type="project" value="UniProtKB-KW"/>
</dbReference>
<evidence type="ECO:0000256" key="2">
    <source>
        <dbReference type="PROSITE-ProRule" id="PRU00110"/>
    </source>
</evidence>
<keyword evidence="1" id="KW-0902">Two-component regulatory system</keyword>
<dbReference type="RefSeq" id="WP_113289697.1">
    <property type="nucleotide sequence ID" value="NZ_QNTQ01000010.1"/>
</dbReference>